<dbReference type="GO" id="GO:0000981">
    <property type="term" value="F:DNA-binding transcription factor activity, RNA polymerase II-specific"/>
    <property type="evidence" value="ECO:0007669"/>
    <property type="project" value="InterPro"/>
</dbReference>
<dbReference type="PROSITE" id="PS00463">
    <property type="entry name" value="ZN2_CY6_FUNGAL_1"/>
    <property type="match status" value="1"/>
</dbReference>
<evidence type="ECO:0000313" key="10">
    <source>
        <dbReference type="Proteomes" id="UP000639643"/>
    </source>
</evidence>
<dbReference type="SMART" id="SM00066">
    <property type="entry name" value="GAL4"/>
    <property type="match status" value="1"/>
</dbReference>
<keyword evidence="5" id="KW-0804">Transcription</keyword>
<evidence type="ECO:0000256" key="4">
    <source>
        <dbReference type="ARBA" id="ARBA00023125"/>
    </source>
</evidence>
<dbReference type="PANTHER" id="PTHR36206">
    <property type="entry name" value="ASPERCRYPTIN BIOSYNTHESIS CLUSTER-SPECIFIC TRANSCRIPTION REGULATOR ATNN-RELATED"/>
    <property type="match status" value="1"/>
</dbReference>
<dbReference type="SUPFAM" id="SSF57701">
    <property type="entry name" value="Zn2/Cys6 DNA-binding domain"/>
    <property type="match status" value="1"/>
</dbReference>
<dbReference type="PROSITE" id="PS50048">
    <property type="entry name" value="ZN2_CY6_FUNGAL_2"/>
    <property type="match status" value="1"/>
</dbReference>
<dbReference type="InterPro" id="IPR001138">
    <property type="entry name" value="Zn2Cys6_DnaBD"/>
</dbReference>
<keyword evidence="2" id="KW-0862">Zinc</keyword>
<dbReference type="AlphaFoldDB" id="A0A8H6K9S4"/>
<accession>A0A8H6K9S4</accession>
<feature type="domain" description="Zn(2)-C6 fungal-type" evidence="8">
    <location>
        <begin position="22"/>
        <end position="50"/>
    </location>
</feature>
<gene>
    <name evidence="9" type="ORF">CMUS01_09017</name>
</gene>
<keyword evidence="6" id="KW-0539">Nucleus</keyword>
<dbReference type="OrthoDB" id="416217at2759"/>
<organism evidence="9 10">
    <name type="scientific">Colletotrichum musicola</name>
    <dbReference type="NCBI Taxonomy" id="2175873"/>
    <lineage>
        <taxon>Eukaryota</taxon>
        <taxon>Fungi</taxon>
        <taxon>Dikarya</taxon>
        <taxon>Ascomycota</taxon>
        <taxon>Pezizomycotina</taxon>
        <taxon>Sordariomycetes</taxon>
        <taxon>Hypocreomycetidae</taxon>
        <taxon>Glomerellales</taxon>
        <taxon>Glomerellaceae</taxon>
        <taxon>Colletotrichum</taxon>
        <taxon>Colletotrichum orchidearum species complex</taxon>
    </lineage>
</organism>
<evidence type="ECO:0000256" key="2">
    <source>
        <dbReference type="ARBA" id="ARBA00022833"/>
    </source>
</evidence>
<dbReference type="GO" id="GO:0008270">
    <property type="term" value="F:zinc ion binding"/>
    <property type="evidence" value="ECO:0007669"/>
    <property type="project" value="InterPro"/>
</dbReference>
<sequence>MVFSLSNRPKLSRASAPKSRNGCKECRRRHIKCDQARPYCMRCVKSGRVCEGYLDTASYLPPKTGDVAVRQHQRILPTSQRPAVRIFKVPGYETALFDEQRHWDSFQSFVFSIEDGETLMRDDTAVNTPQFTQSRPDASAARAVCCGLGALHNSLNPILQSDKASEEYSAALEHCGRAMRTIYKLKPTTNSLPSIILSSLLFIAFEFLTGNIEAAVKHHNHSVALMWQYIDLLIELQGVPLERLSFSDMDRSMFDSIERLDTLPWIQGFGAEGIKVSSPMRNFPHNCRHRLNVGDIPERFGHVHEAFTWWHVTQHAMMHALHEIKTSSNPTESQRDAAFAECAELLQSWHSAFAPLLHRTKIYRTSYGSAWTQAMTLEALYVETLSALRSRYKQDSNVLPAVESVYRELLRHCMQLARENQLRGFETVVLENSIIRPVVFVLFKTQDPDIVKEARAVLERAAGGMNMSLLILHLWDVRNRVKSEKYLMLAWGWFFTTTGCSSGAHVFDGVR</sequence>
<dbReference type="Gene3D" id="4.10.240.10">
    <property type="entry name" value="Zn(2)-C6 fungal-type DNA-binding domain"/>
    <property type="match status" value="1"/>
</dbReference>
<evidence type="ECO:0000259" key="8">
    <source>
        <dbReference type="PROSITE" id="PS50048"/>
    </source>
</evidence>
<dbReference type="Proteomes" id="UP000639643">
    <property type="component" value="Unassembled WGS sequence"/>
</dbReference>
<dbReference type="InterPro" id="IPR052360">
    <property type="entry name" value="Transcr_Regulatory_Proteins"/>
</dbReference>
<keyword evidence="3" id="KW-0805">Transcription regulation</keyword>
<dbReference type="InterPro" id="IPR036864">
    <property type="entry name" value="Zn2-C6_fun-type_DNA-bd_sf"/>
</dbReference>
<evidence type="ECO:0000256" key="1">
    <source>
        <dbReference type="ARBA" id="ARBA00022723"/>
    </source>
</evidence>
<dbReference type="GO" id="GO:0003677">
    <property type="term" value="F:DNA binding"/>
    <property type="evidence" value="ECO:0007669"/>
    <property type="project" value="UniProtKB-KW"/>
</dbReference>
<dbReference type="EMBL" id="WIGM01000369">
    <property type="protein sequence ID" value="KAF6827395.1"/>
    <property type="molecule type" value="Genomic_DNA"/>
</dbReference>
<feature type="region of interest" description="Disordered" evidence="7">
    <location>
        <begin position="1"/>
        <end position="21"/>
    </location>
</feature>
<keyword evidence="1" id="KW-0479">Metal-binding</keyword>
<dbReference type="Pfam" id="PF00172">
    <property type="entry name" value="Zn_clus"/>
    <property type="match status" value="1"/>
</dbReference>
<reference evidence="9" key="1">
    <citation type="journal article" date="2020" name="Phytopathology">
        <title>Genome Sequence Resources of Colletotrichum truncatum, C. plurivorum, C. musicola, and C. sojae: Four Species Pathogenic to Soybean (Glycine max).</title>
        <authorList>
            <person name="Rogerio F."/>
            <person name="Boufleur T.R."/>
            <person name="Ciampi-Guillardi M."/>
            <person name="Sukno S.A."/>
            <person name="Thon M.R."/>
            <person name="Massola Junior N.S."/>
            <person name="Baroncelli R."/>
        </authorList>
    </citation>
    <scope>NUCLEOTIDE SEQUENCE</scope>
    <source>
        <strain evidence="9">LFN0074</strain>
    </source>
</reference>
<evidence type="ECO:0000256" key="6">
    <source>
        <dbReference type="ARBA" id="ARBA00023242"/>
    </source>
</evidence>
<keyword evidence="4" id="KW-0238">DNA-binding</keyword>
<proteinExistence type="predicted"/>
<comment type="caution">
    <text evidence="9">The sequence shown here is derived from an EMBL/GenBank/DDBJ whole genome shotgun (WGS) entry which is preliminary data.</text>
</comment>
<protein>
    <recommendedName>
        <fullName evidence="8">Zn(2)-C6 fungal-type domain-containing protein</fullName>
    </recommendedName>
</protein>
<name>A0A8H6K9S4_9PEZI</name>
<evidence type="ECO:0000256" key="3">
    <source>
        <dbReference type="ARBA" id="ARBA00023015"/>
    </source>
</evidence>
<evidence type="ECO:0000313" key="9">
    <source>
        <dbReference type="EMBL" id="KAF6827395.1"/>
    </source>
</evidence>
<evidence type="ECO:0000256" key="7">
    <source>
        <dbReference type="SAM" id="MobiDB-lite"/>
    </source>
</evidence>
<dbReference type="CDD" id="cd00067">
    <property type="entry name" value="GAL4"/>
    <property type="match status" value="1"/>
</dbReference>
<keyword evidence="10" id="KW-1185">Reference proteome</keyword>
<evidence type="ECO:0000256" key="5">
    <source>
        <dbReference type="ARBA" id="ARBA00023163"/>
    </source>
</evidence>
<dbReference type="PANTHER" id="PTHR36206:SF12">
    <property type="entry name" value="ASPERCRYPTIN BIOSYNTHESIS CLUSTER-SPECIFIC TRANSCRIPTION REGULATOR ATNN-RELATED"/>
    <property type="match status" value="1"/>
</dbReference>